<dbReference type="EMBL" id="BMTX01000002">
    <property type="protein sequence ID" value="GGS34274.1"/>
    <property type="molecule type" value="Genomic_DNA"/>
</dbReference>
<evidence type="ECO:0000313" key="2">
    <source>
        <dbReference type="EMBL" id="GGS34274.1"/>
    </source>
</evidence>
<evidence type="ECO:0000313" key="3">
    <source>
        <dbReference type="Proteomes" id="UP000597853"/>
    </source>
</evidence>
<protein>
    <recommendedName>
        <fullName evidence="4">DUF393 domain-containing protein</fullName>
    </recommendedName>
</protein>
<gene>
    <name evidence="2" type="ORF">GCM10010285_11630</name>
</gene>
<accession>A0ABQ2SM71</accession>
<evidence type="ECO:0008006" key="4">
    <source>
        <dbReference type="Google" id="ProtNLM"/>
    </source>
</evidence>
<keyword evidence="3" id="KW-1185">Reference proteome</keyword>
<feature type="region of interest" description="Disordered" evidence="1">
    <location>
        <begin position="1"/>
        <end position="38"/>
    </location>
</feature>
<evidence type="ECO:0000256" key="1">
    <source>
        <dbReference type="SAM" id="MobiDB-lite"/>
    </source>
</evidence>
<dbReference type="Pfam" id="PF04134">
    <property type="entry name" value="DCC1-like"/>
    <property type="match status" value="1"/>
</dbReference>
<sequence length="199" mass="20974">MSAVSGRPTPPGARGTARPAPDGPHPACDSVRHPRGRGPGVPVRGLTVLYDAGCPLCTYVRDWLAKRPQLVPLRFVPAGSPAARQLFPGLDHGSTLSEITVVGDGGQVYRGAAAWIVTLWALRDHRRLAHRLSTPAGMPLAKGAVLAAARWRGATASWGGRVYRQGDGWTYDPRDGWHRTPPGCGSDACAAPRAAPGGR</sequence>
<reference evidence="3" key="1">
    <citation type="journal article" date="2019" name="Int. J. Syst. Evol. Microbiol.">
        <title>The Global Catalogue of Microorganisms (GCM) 10K type strain sequencing project: providing services to taxonomists for standard genome sequencing and annotation.</title>
        <authorList>
            <consortium name="The Broad Institute Genomics Platform"/>
            <consortium name="The Broad Institute Genome Sequencing Center for Infectious Disease"/>
            <person name="Wu L."/>
            <person name="Ma J."/>
        </authorList>
    </citation>
    <scope>NUCLEOTIDE SEQUENCE [LARGE SCALE GENOMIC DNA]</scope>
    <source>
        <strain evidence="3">JCM 4416</strain>
    </source>
</reference>
<dbReference type="Proteomes" id="UP000597853">
    <property type="component" value="Unassembled WGS sequence"/>
</dbReference>
<name>A0ABQ2SM71_STREZ</name>
<organism evidence="2 3">
    <name type="scientific">Streptomyces pseudogriseolus</name>
    <name type="common">Streptomyces gancidicus</name>
    <name type="synonym">Streptomyces rubiginosus</name>
    <dbReference type="NCBI Taxonomy" id="36817"/>
    <lineage>
        <taxon>Bacteria</taxon>
        <taxon>Bacillati</taxon>
        <taxon>Actinomycetota</taxon>
        <taxon>Actinomycetes</taxon>
        <taxon>Kitasatosporales</taxon>
        <taxon>Streptomycetaceae</taxon>
        <taxon>Streptomyces</taxon>
        <taxon>Streptomyces pseudogriseolus group</taxon>
    </lineage>
</organism>
<proteinExistence type="predicted"/>
<comment type="caution">
    <text evidence="2">The sequence shown here is derived from an EMBL/GenBank/DDBJ whole genome shotgun (WGS) entry which is preliminary data.</text>
</comment>
<dbReference type="InterPro" id="IPR007263">
    <property type="entry name" value="DCC1-like"/>
</dbReference>